<sequence>MAIKRGENLNVSPGAGDKVLEGDRLVVIGKNESLESLKDYDDKKQ</sequence>
<dbReference type="RefSeq" id="WP_338068530.1">
    <property type="nucleotide sequence ID" value="NZ_SOEF01000003.1"/>
</dbReference>
<evidence type="ECO:0000259" key="1">
    <source>
        <dbReference type="PROSITE" id="PS51202"/>
    </source>
</evidence>
<dbReference type="Pfam" id="PF02080">
    <property type="entry name" value="TrkA_C"/>
    <property type="match status" value="1"/>
</dbReference>
<dbReference type="SUPFAM" id="SSF116726">
    <property type="entry name" value="TrkA C-terminal domain-like"/>
    <property type="match status" value="1"/>
</dbReference>
<dbReference type="InterPro" id="IPR036721">
    <property type="entry name" value="RCK_C_sf"/>
</dbReference>
<dbReference type="GeneID" id="57011776"/>
<dbReference type="EMBL" id="SOEF01000003">
    <property type="protein sequence ID" value="TDX46836.1"/>
    <property type="molecule type" value="Genomic_DNA"/>
</dbReference>
<protein>
    <submittedName>
        <fullName evidence="2">TrkA family protein</fullName>
    </submittedName>
</protein>
<feature type="domain" description="RCK C-terminal" evidence="1">
    <location>
        <begin position="1"/>
        <end position="43"/>
    </location>
</feature>
<dbReference type="PROSITE" id="PS51202">
    <property type="entry name" value="RCK_C"/>
    <property type="match status" value="1"/>
</dbReference>
<accession>A0A4R8GMA9</accession>
<gene>
    <name evidence="2" type="ORF">C7954_10338</name>
</gene>
<dbReference type="GO" id="GO:0006813">
    <property type="term" value="P:potassium ion transport"/>
    <property type="evidence" value="ECO:0007669"/>
    <property type="project" value="InterPro"/>
</dbReference>
<dbReference type="InterPro" id="IPR006037">
    <property type="entry name" value="RCK_C"/>
</dbReference>
<reference evidence="2 3" key="1">
    <citation type="submission" date="2019-03" db="EMBL/GenBank/DDBJ databases">
        <title>Subsurface microbial communities from deep shales in Ohio and West Virginia, USA.</title>
        <authorList>
            <person name="Wrighton K."/>
        </authorList>
    </citation>
    <scope>NUCLEOTIDE SEQUENCE [LARGE SCALE GENOMIC DNA]</scope>
    <source>
        <strain evidence="2 3">DSMZ 11287</strain>
    </source>
</reference>
<organism evidence="2 3">
    <name type="scientific">Halanaerobium congolense</name>
    <dbReference type="NCBI Taxonomy" id="54121"/>
    <lineage>
        <taxon>Bacteria</taxon>
        <taxon>Bacillati</taxon>
        <taxon>Bacillota</taxon>
        <taxon>Clostridia</taxon>
        <taxon>Halanaerobiales</taxon>
        <taxon>Halanaerobiaceae</taxon>
        <taxon>Halanaerobium</taxon>
    </lineage>
</organism>
<dbReference type="Gene3D" id="3.30.70.1450">
    <property type="entry name" value="Regulator of K+ conductance, C-terminal domain"/>
    <property type="match status" value="1"/>
</dbReference>
<dbReference type="AlphaFoldDB" id="A0A4R8GMA9"/>
<evidence type="ECO:0000313" key="2">
    <source>
        <dbReference type="EMBL" id="TDX46836.1"/>
    </source>
</evidence>
<evidence type="ECO:0000313" key="3">
    <source>
        <dbReference type="Proteomes" id="UP000295472"/>
    </source>
</evidence>
<dbReference type="GO" id="GO:0008324">
    <property type="term" value="F:monoatomic cation transmembrane transporter activity"/>
    <property type="evidence" value="ECO:0007669"/>
    <property type="project" value="InterPro"/>
</dbReference>
<comment type="caution">
    <text evidence="2">The sequence shown here is derived from an EMBL/GenBank/DDBJ whole genome shotgun (WGS) entry which is preliminary data.</text>
</comment>
<proteinExistence type="predicted"/>
<name>A0A4R8GMA9_9FIRM</name>
<dbReference type="Proteomes" id="UP000295472">
    <property type="component" value="Unassembled WGS sequence"/>
</dbReference>